<dbReference type="EMBL" id="JBHUON010000012">
    <property type="protein sequence ID" value="MFD2865308.1"/>
    <property type="molecule type" value="Genomic_DNA"/>
</dbReference>
<comment type="caution">
    <text evidence="2">The sequence shown here is derived from an EMBL/GenBank/DDBJ whole genome shotgun (WGS) entry which is preliminary data.</text>
</comment>
<dbReference type="RefSeq" id="WP_377127404.1">
    <property type="nucleotide sequence ID" value="NZ_JBHUON010000012.1"/>
</dbReference>
<evidence type="ECO:0000313" key="2">
    <source>
        <dbReference type="EMBL" id="MFD2865308.1"/>
    </source>
</evidence>
<gene>
    <name evidence="2" type="ORF">ACFSYC_11475</name>
</gene>
<evidence type="ECO:0000256" key="1">
    <source>
        <dbReference type="SAM" id="SignalP"/>
    </source>
</evidence>
<name>A0ABW5XRD9_9SPHI</name>
<feature type="chain" id="PRO_5045380123" evidence="1">
    <location>
        <begin position="21"/>
        <end position="675"/>
    </location>
</feature>
<dbReference type="SUPFAM" id="SSF51445">
    <property type="entry name" value="(Trans)glycosidases"/>
    <property type="match status" value="1"/>
</dbReference>
<dbReference type="InterPro" id="IPR013785">
    <property type="entry name" value="Aldolase_TIM"/>
</dbReference>
<protein>
    <submittedName>
        <fullName evidence="2">Alpha-galactosidase</fullName>
    </submittedName>
</protein>
<keyword evidence="3" id="KW-1185">Reference proteome</keyword>
<feature type="signal peptide" evidence="1">
    <location>
        <begin position="1"/>
        <end position="20"/>
    </location>
</feature>
<proteinExistence type="predicted"/>
<organism evidence="2 3">
    <name type="scientific">Mucilaginibacter antarcticus</name>
    <dbReference type="NCBI Taxonomy" id="1855725"/>
    <lineage>
        <taxon>Bacteria</taxon>
        <taxon>Pseudomonadati</taxon>
        <taxon>Bacteroidota</taxon>
        <taxon>Sphingobacteriia</taxon>
        <taxon>Sphingobacteriales</taxon>
        <taxon>Sphingobacteriaceae</taxon>
        <taxon>Mucilaginibacter</taxon>
    </lineage>
</organism>
<keyword evidence="1" id="KW-0732">Signal</keyword>
<dbReference type="InterPro" id="IPR017853">
    <property type="entry name" value="GH"/>
</dbReference>
<dbReference type="Gene3D" id="3.20.20.70">
    <property type="entry name" value="Aldolase class I"/>
    <property type="match status" value="1"/>
</dbReference>
<evidence type="ECO:0000313" key="3">
    <source>
        <dbReference type="Proteomes" id="UP001597601"/>
    </source>
</evidence>
<dbReference type="Proteomes" id="UP001597601">
    <property type="component" value="Unassembled WGS sequence"/>
</dbReference>
<sequence>MLRKYAALLLILFFCYNASAQPGQITVAAFGANNQLIINASTGLYSVKYGTKTIITDASASYTIGNQKYGTANYTKRVLRQQRLNDKLGSGQLVTLTSVKAGIPVMVQRFFCYREKDYIVTELELQGQQLKSNYMAPLVASKANVNGSNLQTLFVPFDNDTFIRYKSNELSDQANISAEVGVIYDRQSRKGLVLGSLTHDSWKSGVKSAGKDNIITQLEVWGGLNEVAVTRDSMPHGSLEGDHIKSPKVFIGYFKDWRTGLENYAKAAKSLTPSYIKSWAKATPVGWNSWGVLGSKLNYGNATGVVDFFDKQIPAFKNEDGTAYIDLDSYWDNMVKGGFNGDFSKLKDFVSYCKQRNLQPGIYWAPFVDWGFQSKNKERIAEGGNYKFADMWTKTSKGYHDIDGARALDPTHPGTKGRVAYLLGKFKDCGFTMIKIDFLGHAAAESTKFYDPSIHTGMQAYKVGMETVSDALGNTMLIYAAISPSMATAPYTHMRRIACDAFKSIKDTEYTLNSLSYGWWQTYLYDYVDADHLVFEKESVRANRARLISGLILGPVILGDDYSKDAEWQKEIKDWLQKPLIKQLIKSGKAFTPVDDGEAGEASKSFIRKDASGTYLAVFNYKKQGAIVALNTTKLGLQTGRRYQLTELLGGKSESGSGDIKISFTEEGAYIYKVN</sequence>
<reference evidence="3" key="1">
    <citation type="journal article" date="2019" name="Int. J. Syst. Evol. Microbiol.">
        <title>The Global Catalogue of Microorganisms (GCM) 10K type strain sequencing project: providing services to taxonomists for standard genome sequencing and annotation.</title>
        <authorList>
            <consortium name="The Broad Institute Genomics Platform"/>
            <consortium name="The Broad Institute Genome Sequencing Center for Infectious Disease"/>
            <person name="Wu L."/>
            <person name="Ma J."/>
        </authorList>
    </citation>
    <scope>NUCLEOTIDE SEQUENCE [LARGE SCALE GENOMIC DNA]</scope>
    <source>
        <strain evidence="3">KCTC 52232</strain>
    </source>
</reference>
<accession>A0ABW5XRD9</accession>